<feature type="region of interest" description="Disordered" evidence="1">
    <location>
        <begin position="73"/>
        <end position="253"/>
    </location>
</feature>
<feature type="region of interest" description="Disordered" evidence="1">
    <location>
        <begin position="852"/>
        <end position="893"/>
    </location>
</feature>
<keyword evidence="3" id="KW-1185">Reference proteome</keyword>
<comment type="caution">
    <text evidence="2">The sequence shown here is derived from an EMBL/GenBank/DDBJ whole genome shotgun (WGS) entry which is preliminary data.</text>
</comment>
<proteinExistence type="predicted"/>
<dbReference type="Proteomes" id="UP000224854">
    <property type="component" value="Unassembled WGS sequence"/>
</dbReference>
<feature type="region of interest" description="Disordered" evidence="1">
    <location>
        <begin position="427"/>
        <end position="474"/>
    </location>
</feature>
<evidence type="ECO:0000256" key="1">
    <source>
        <dbReference type="SAM" id="MobiDB-lite"/>
    </source>
</evidence>
<feature type="compositionally biased region" description="Basic and acidic residues" evidence="1">
    <location>
        <begin position="355"/>
        <end position="370"/>
    </location>
</feature>
<feature type="compositionally biased region" description="Polar residues" evidence="1">
    <location>
        <begin position="135"/>
        <end position="148"/>
    </location>
</feature>
<feature type="compositionally biased region" description="Polar residues" evidence="1">
    <location>
        <begin position="696"/>
        <end position="727"/>
    </location>
</feature>
<dbReference type="InterPro" id="IPR029063">
    <property type="entry name" value="SAM-dependent_MTases_sf"/>
</dbReference>
<feature type="region of interest" description="Disordered" evidence="1">
    <location>
        <begin position="276"/>
        <end position="316"/>
    </location>
</feature>
<feature type="region of interest" description="Disordered" evidence="1">
    <location>
        <begin position="355"/>
        <end position="402"/>
    </location>
</feature>
<feature type="compositionally biased region" description="Polar residues" evidence="1">
    <location>
        <begin position="645"/>
        <end position="665"/>
    </location>
</feature>
<feature type="compositionally biased region" description="Polar residues" evidence="1">
    <location>
        <begin position="537"/>
        <end position="550"/>
    </location>
</feature>
<dbReference type="EMBL" id="NJEU01000458">
    <property type="protein sequence ID" value="PHH74050.1"/>
    <property type="molecule type" value="Genomic_DNA"/>
</dbReference>
<feature type="compositionally biased region" description="Polar residues" evidence="1">
    <location>
        <begin position="157"/>
        <end position="166"/>
    </location>
</feature>
<organism evidence="2 3">
    <name type="scientific">Ophiocordyceps australis</name>
    <dbReference type="NCBI Taxonomy" id="1399860"/>
    <lineage>
        <taxon>Eukaryota</taxon>
        <taxon>Fungi</taxon>
        <taxon>Dikarya</taxon>
        <taxon>Ascomycota</taxon>
        <taxon>Pezizomycotina</taxon>
        <taxon>Sordariomycetes</taxon>
        <taxon>Hypocreomycetidae</taxon>
        <taxon>Hypocreales</taxon>
        <taxon>Ophiocordycipitaceae</taxon>
        <taxon>Ophiocordyceps</taxon>
    </lineage>
</organism>
<feature type="region of interest" description="Disordered" evidence="1">
    <location>
        <begin position="492"/>
        <end position="512"/>
    </location>
</feature>
<reference evidence="2 3" key="1">
    <citation type="submission" date="2017-06" db="EMBL/GenBank/DDBJ databases">
        <title>Ant-infecting Ophiocordyceps genomes reveal a high diversity of potential behavioral manipulation genes and a possible major role for enterotoxins.</title>
        <authorList>
            <person name="De Bekker C."/>
            <person name="Evans H.C."/>
            <person name="Brachmann A."/>
            <person name="Hughes D.P."/>
        </authorList>
    </citation>
    <scope>NUCLEOTIDE SEQUENCE [LARGE SCALE GENOMIC DNA]</scope>
    <source>
        <strain evidence="2 3">1348a</strain>
    </source>
</reference>
<protein>
    <recommendedName>
        <fullName evidence="4">Methyltransferase type 11 domain-containing protein</fullName>
    </recommendedName>
</protein>
<accession>A0A2C5Z2N7</accession>
<feature type="compositionally biased region" description="Low complexity" evidence="1">
    <location>
        <begin position="181"/>
        <end position="194"/>
    </location>
</feature>
<feature type="compositionally biased region" description="Low complexity" evidence="1">
    <location>
        <begin position="73"/>
        <end position="84"/>
    </location>
</feature>
<feature type="compositionally biased region" description="Low complexity" evidence="1">
    <location>
        <begin position="332"/>
        <end position="344"/>
    </location>
</feature>
<feature type="compositionally biased region" description="Low complexity" evidence="1">
    <location>
        <begin position="205"/>
        <end position="216"/>
    </location>
</feature>
<name>A0A2C5Z2N7_9HYPO</name>
<dbReference type="Gene3D" id="3.40.50.150">
    <property type="entry name" value="Vaccinia Virus protein VP39"/>
    <property type="match status" value="1"/>
</dbReference>
<feature type="region of interest" description="Disordered" evidence="1">
    <location>
        <begin position="1114"/>
        <end position="1148"/>
    </location>
</feature>
<feature type="compositionally biased region" description="Low complexity" evidence="1">
    <location>
        <begin position="119"/>
        <end position="128"/>
    </location>
</feature>
<evidence type="ECO:0000313" key="3">
    <source>
        <dbReference type="Proteomes" id="UP000224854"/>
    </source>
</evidence>
<feature type="region of interest" description="Disordered" evidence="1">
    <location>
        <begin position="530"/>
        <end position="554"/>
    </location>
</feature>
<dbReference type="AlphaFoldDB" id="A0A2C5Z2N7"/>
<feature type="region of interest" description="Disordered" evidence="1">
    <location>
        <begin position="645"/>
        <end position="728"/>
    </location>
</feature>
<dbReference type="SUPFAM" id="SSF53335">
    <property type="entry name" value="S-adenosyl-L-methionine-dependent methyltransferases"/>
    <property type="match status" value="1"/>
</dbReference>
<sequence length="1220" mass="131585">MMPTGESYITTTPSLLHPTSNALYPELDRYRHLKPSEQPRSGQVIEMPCHLAAGDVSFQAPVSIWLAASSQASPTSATPSTRQSLSPCSAPATRDTTPASAASQSPVTVTARITCQPSRRNPAITRPPITRRRTGSTSNDSEIATTTPGGLDVVRECTTSSSSGSTVRDGEKTFQANKVMDTSLPSTLSSPDLSASGVKTANTQSKASASHTSASSPRRPCQSPTKSRTPSRISQTVPPKCVPPQRPSRQGTQDVEPLFLGTTIPVIQSNLSSISRTGLRRGSEPANAKSLGGFTASLSHSKKNSSTPHLPLARNPSSTELKKLLSSDATRPSQTSAPKSSSSFSSRFAFFTRKKAEPDGFKGEKSETRKTQSRKGPVAGTGHEGYGRARRVGQDSLSTPTSLASRDSFLADRICPVVIAGGEVIENHNTNPELGRGNDSTSPPVSSARLDGRNRPDHRRPSGSSTKDGTCMESTLAFRRSIQRLRATPDDSIRLPQPINTRISSSSSSSVMASADTSITSAKSNVEKIASRESNDCRPTTASKVPTTIGRSPRKWNFFSRSQSRARGKNTEGKVQATISPVERRDDAFYTMLDPTEQGCSDAVDIQQVLRDAELFPQMSNSADLAVQQGPEVQGRKDGQTFAAQLSRSPQSTMGKVPFRQQSSGSRDKLNFSKPGRLAQVGRIQPSAKADLKQGAPTSSPKRSQSDQSRTAKTETFSNVASPSVSGNGYPDALKNVAAYSPLKPNQLHGGPYQQQYGLVPSRSGTAPVTESGASCVGNAPMMVEGEAVSSPQAICPFKQATAVIPDPGDPPVEDEIWDEYDDLLDTDHNQRLPQGSLPRFKEADFSRWLGSRQDDEQVAEVGAGGSSLSSRAKKHDSSNHGRTIRSIESTTSSDEGSALRQFNLRVGSITASKWLTFGHLLFSDIRHELAAIKSPLTRPSILVIDGLGNDDWSYFASEAYPAASFYNLSPRERPSFEQQADLNFPSSPPNHYQVKYMSHVDKFPFATQSFSCMVYRFPAAGPESHYRNIVNEARRVLRPGGYIELCILDVDLNNMGNCGRRAVRGLKERVHRKASRTSLASSADLMVRLLGRAGFSHVKAARVGVPIATCRSSSSSSKAGDKWETAAARAGVEKKKQRGQGSSLADMMSDDSRMADENITRIVSRVGRWWYTRCYESAARLGEGSIWADRALLSECEELGTSLKLLVCCARAPDRIISV</sequence>
<dbReference type="OrthoDB" id="5382952at2759"/>
<evidence type="ECO:0008006" key="4">
    <source>
        <dbReference type="Google" id="ProtNLM"/>
    </source>
</evidence>
<gene>
    <name evidence="2" type="ORF">CDD82_5126</name>
</gene>
<feature type="compositionally biased region" description="Polar residues" evidence="1">
    <location>
        <begin position="427"/>
        <end position="445"/>
    </location>
</feature>
<evidence type="ECO:0000313" key="2">
    <source>
        <dbReference type="EMBL" id="PHH74050.1"/>
    </source>
</evidence>
<feature type="compositionally biased region" description="Polar residues" evidence="1">
    <location>
        <begin position="222"/>
        <end position="237"/>
    </location>
</feature>
<feature type="compositionally biased region" description="Polar residues" evidence="1">
    <location>
        <begin position="296"/>
        <end position="308"/>
    </location>
</feature>
<feature type="compositionally biased region" description="Polar residues" evidence="1">
    <location>
        <begin position="94"/>
        <end position="118"/>
    </location>
</feature>
<feature type="region of interest" description="Disordered" evidence="1">
    <location>
        <begin position="325"/>
        <end position="344"/>
    </location>
</feature>